<gene>
    <name evidence="3" type="ORF">EJ08DRAFT_680741</name>
</gene>
<feature type="region of interest" description="Disordered" evidence="2">
    <location>
        <begin position="175"/>
        <end position="221"/>
    </location>
</feature>
<proteinExistence type="predicted"/>
<feature type="compositionally biased region" description="Basic and acidic residues" evidence="2">
    <location>
        <begin position="175"/>
        <end position="195"/>
    </location>
</feature>
<evidence type="ECO:0000313" key="4">
    <source>
        <dbReference type="Proteomes" id="UP000800235"/>
    </source>
</evidence>
<dbReference type="Proteomes" id="UP000800235">
    <property type="component" value="Unassembled WGS sequence"/>
</dbReference>
<evidence type="ECO:0000256" key="2">
    <source>
        <dbReference type="SAM" id="MobiDB-lite"/>
    </source>
</evidence>
<accession>A0A9P4NN64</accession>
<sequence>MNRVRESNPEVKLRLGFLPKLAVTQPLASKIPPNHFRVSPKTRPRQILFFFQLNHSSIGAQNHTSFKSQDVFLSNIDDAASGTEICDFLCEERSCFIPRASKYSKAKLKQCEEESFNAKEESKRLVQANNDMKKLNKDLSKSNKALMRQVEDLTKEAEDLGTEAAKVDTAKLVEENSELKKKVGELKRPDHDTRANPRHPPIAPRRHIDPYEPAHARDWNK</sequence>
<name>A0A9P4NN64_9PEZI</name>
<evidence type="ECO:0000256" key="1">
    <source>
        <dbReference type="SAM" id="Coils"/>
    </source>
</evidence>
<keyword evidence="1" id="KW-0175">Coiled coil</keyword>
<dbReference type="AlphaFoldDB" id="A0A9P4NN64"/>
<protein>
    <submittedName>
        <fullName evidence="3">Uncharacterized protein</fullName>
    </submittedName>
</protein>
<feature type="coiled-coil region" evidence="1">
    <location>
        <begin position="118"/>
        <end position="163"/>
    </location>
</feature>
<evidence type="ECO:0000313" key="3">
    <source>
        <dbReference type="EMBL" id="KAF2427761.1"/>
    </source>
</evidence>
<reference evidence="3" key="1">
    <citation type="journal article" date="2020" name="Stud. Mycol.">
        <title>101 Dothideomycetes genomes: a test case for predicting lifestyles and emergence of pathogens.</title>
        <authorList>
            <person name="Haridas S."/>
            <person name="Albert R."/>
            <person name="Binder M."/>
            <person name="Bloem J."/>
            <person name="Labutti K."/>
            <person name="Salamov A."/>
            <person name="Andreopoulos B."/>
            <person name="Baker S."/>
            <person name="Barry K."/>
            <person name="Bills G."/>
            <person name="Bluhm B."/>
            <person name="Cannon C."/>
            <person name="Castanera R."/>
            <person name="Culley D."/>
            <person name="Daum C."/>
            <person name="Ezra D."/>
            <person name="Gonzalez J."/>
            <person name="Henrissat B."/>
            <person name="Kuo A."/>
            <person name="Liang C."/>
            <person name="Lipzen A."/>
            <person name="Lutzoni F."/>
            <person name="Magnuson J."/>
            <person name="Mondo S."/>
            <person name="Nolan M."/>
            <person name="Ohm R."/>
            <person name="Pangilinan J."/>
            <person name="Park H.-J."/>
            <person name="Ramirez L."/>
            <person name="Alfaro M."/>
            <person name="Sun H."/>
            <person name="Tritt A."/>
            <person name="Yoshinaga Y."/>
            <person name="Zwiers L.-H."/>
            <person name="Turgeon B."/>
            <person name="Goodwin S."/>
            <person name="Spatafora J."/>
            <person name="Crous P."/>
            <person name="Grigoriev I."/>
        </authorList>
    </citation>
    <scope>NUCLEOTIDE SEQUENCE</scope>
    <source>
        <strain evidence="3">CBS 130266</strain>
    </source>
</reference>
<dbReference type="EMBL" id="MU007057">
    <property type="protein sequence ID" value="KAF2427761.1"/>
    <property type="molecule type" value="Genomic_DNA"/>
</dbReference>
<comment type="caution">
    <text evidence="3">The sequence shown here is derived from an EMBL/GenBank/DDBJ whole genome shotgun (WGS) entry which is preliminary data.</text>
</comment>
<keyword evidence="4" id="KW-1185">Reference proteome</keyword>
<feature type="compositionally biased region" description="Basic and acidic residues" evidence="2">
    <location>
        <begin position="206"/>
        <end position="221"/>
    </location>
</feature>
<organism evidence="3 4">
    <name type="scientific">Tothia fuscella</name>
    <dbReference type="NCBI Taxonomy" id="1048955"/>
    <lineage>
        <taxon>Eukaryota</taxon>
        <taxon>Fungi</taxon>
        <taxon>Dikarya</taxon>
        <taxon>Ascomycota</taxon>
        <taxon>Pezizomycotina</taxon>
        <taxon>Dothideomycetes</taxon>
        <taxon>Pleosporomycetidae</taxon>
        <taxon>Venturiales</taxon>
        <taxon>Cylindrosympodiaceae</taxon>
        <taxon>Tothia</taxon>
    </lineage>
</organism>